<evidence type="ECO:0000313" key="2">
    <source>
        <dbReference type="Proteomes" id="UP000001822"/>
    </source>
</evidence>
<dbReference type="Proteomes" id="UP000001822">
    <property type="component" value="Chromosome"/>
</dbReference>
<dbReference type="PANTHER" id="PTHR14097">
    <property type="entry name" value="OXIDOREDUCTASE HTATIP2"/>
    <property type="match status" value="1"/>
</dbReference>
<dbReference type="Pfam" id="PF08732">
    <property type="entry name" value="HIM1"/>
    <property type="match status" value="1"/>
</dbReference>
<dbReference type="OrthoDB" id="9798632at2"/>
<dbReference type="AlphaFoldDB" id="A0A6N4SRR8"/>
<dbReference type="KEGG" id="chu:CHU_1789"/>
<evidence type="ECO:0008006" key="3">
    <source>
        <dbReference type="Google" id="ProtNLM"/>
    </source>
</evidence>
<protein>
    <recommendedName>
        <fullName evidence="3">Oxidoreductase</fullName>
    </recommendedName>
</protein>
<reference evidence="1 2" key="1">
    <citation type="journal article" date="2007" name="Appl. Environ. Microbiol.">
        <title>Genome sequence of the cellulolytic gliding bacterium Cytophaga hutchinsonii.</title>
        <authorList>
            <person name="Xie G."/>
            <person name="Bruce D.C."/>
            <person name="Challacombe J.F."/>
            <person name="Chertkov O."/>
            <person name="Detter J.C."/>
            <person name="Gilna P."/>
            <person name="Han C.S."/>
            <person name="Lucas S."/>
            <person name="Misra M."/>
            <person name="Myers G.L."/>
            <person name="Richardson P."/>
            <person name="Tapia R."/>
            <person name="Thayer N."/>
            <person name="Thompson L.S."/>
            <person name="Brettin T.S."/>
            <person name="Henrissat B."/>
            <person name="Wilson D.B."/>
            <person name="McBride M.J."/>
        </authorList>
    </citation>
    <scope>NUCLEOTIDE SEQUENCE [LARGE SCALE GENOMIC DNA]</scope>
    <source>
        <strain evidence="2">ATCC 33406 / DSM 1761 / CIP 103989 / NBRC 15051 / NCIMB 9469 / D465</strain>
    </source>
</reference>
<name>A0A6N4SRR8_CYTH3</name>
<dbReference type="InterPro" id="IPR014843">
    <property type="entry name" value="Him1/Fmp52"/>
</dbReference>
<evidence type="ECO:0000313" key="1">
    <source>
        <dbReference type="EMBL" id="ABG59056.1"/>
    </source>
</evidence>
<sequence>MSNIALIAGASGLVGNALISLLLEGEHYSKVISLQRGHALLEHPKLVTIQTDFNNLQQLDVPPLTDVFCCLGTTIKKAGSKEQFKRVDFQYPLDLAHLAIKSGASHFLIITAMGADEKSFFFYNQVKGEIENRLSALTTLPRLSIIRPSLLLGQRKEKCLGEGIGSFLATVLNPLMKGSLKKYQGIQATDVAKAMYRIATSIAGNGITVYPSDELKNISTPV</sequence>
<dbReference type="SUPFAM" id="SSF51735">
    <property type="entry name" value="NAD(P)-binding Rossmann-fold domains"/>
    <property type="match status" value="1"/>
</dbReference>
<organism evidence="1 2">
    <name type="scientific">Cytophaga hutchinsonii (strain ATCC 33406 / DSM 1761 / CIP 103989 / NBRC 15051 / NCIMB 9469 / D465)</name>
    <dbReference type="NCBI Taxonomy" id="269798"/>
    <lineage>
        <taxon>Bacteria</taxon>
        <taxon>Pseudomonadati</taxon>
        <taxon>Bacteroidota</taxon>
        <taxon>Cytophagia</taxon>
        <taxon>Cytophagales</taxon>
        <taxon>Cytophagaceae</taxon>
        <taxon>Cytophaga</taxon>
    </lineage>
</organism>
<gene>
    <name evidence="1" type="ordered locus">CHU_1789</name>
</gene>
<proteinExistence type="predicted"/>
<dbReference type="EMBL" id="CP000383">
    <property type="protein sequence ID" value="ABG59056.1"/>
    <property type="molecule type" value="Genomic_DNA"/>
</dbReference>
<dbReference type="RefSeq" id="WP_011585173.1">
    <property type="nucleotide sequence ID" value="NC_008255.1"/>
</dbReference>
<accession>A0A6N4SRR8</accession>
<dbReference type="InterPro" id="IPR036291">
    <property type="entry name" value="NAD(P)-bd_dom_sf"/>
</dbReference>
<keyword evidence="2" id="KW-1185">Reference proteome</keyword>
<dbReference type="PANTHER" id="PTHR14097:SF7">
    <property type="entry name" value="OXIDOREDUCTASE HTATIP2"/>
    <property type="match status" value="1"/>
</dbReference>
<dbReference type="Gene3D" id="3.40.50.720">
    <property type="entry name" value="NAD(P)-binding Rossmann-like Domain"/>
    <property type="match status" value="1"/>
</dbReference>